<dbReference type="AlphaFoldDB" id="A0A238U9X5"/>
<gene>
    <name evidence="1" type="ORF">TJEJU_1469</name>
</gene>
<dbReference type="RefSeq" id="WP_095070769.1">
    <property type="nucleotide sequence ID" value="NZ_LT899436.1"/>
</dbReference>
<name>A0A238U9X5_9FLAO</name>
<evidence type="ECO:0008006" key="3">
    <source>
        <dbReference type="Google" id="ProtNLM"/>
    </source>
</evidence>
<organism evidence="1 2">
    <name type="scientific">Tenacibaculum jejuense</name>
    <dbReference type="NCBI Taxonomy" id="584609"/>
    <lineage>
        <taxon>Bacteria</taxon>
        <taxon>Pseudomonadati</taxon>
        <taxon>Bacteroidota</taxon>
        <taxon>Flavobacteriia</taxon>
        <taxon>Flavobacteriales</taxon>
        <taxon>Flavobacteriaceae</taxon>
        <taxon>Tenacibaculum</taxon>
    </lineage>
</organism>
<reference evidence="1 2" key="1">
    <citation type="submission" date="2017-07" db="EMBL/GenBank/DDBJ databases">
        <authorList>
            <person name="Sun Z.S."/>
            <person name="Albrecht U."/>
            <person name="Echele G."/>
            <person name="Lee C.C."/>
        </authorList>
    </citation>
    <scope>NUCLEOTIDE SEQUENCE [LARGE SCALE GENOMIC DNA]</scope>
    <source>
        <strain evidence="2">type strain: KCTC 22618</strain>
    </source>
</reference>
<evidence type="ECO:0000313" key="2">
    <source>
        <dbReference type="Proteomes" id="UP000215214"/>
    </source>
</evidence>
<sequence>MYIPYNELPNSARVWVYQADRTFNQEEIEVISARALLFIDQWTRHGEDLKGSFAIKYNQFIVLAIDENFNSASGCSIDASVRFVKSIEEEFNVDLMDKMNISFKDNDNINVVKLSDFQEFAKQQKITAATVVFNNMVNTKEDFETKWEVTADKSWHSRFLV</sequence>
<keyword evidence="2" id="KW-1185">Reference proteome</keyword>
<dbReference type="OrthoDB" id="978691at2"/>
<protein>
    <recommendedName>
        <fullName evidence="3">ABC transporter ATPase</fullName>
    </recommendedName>
</protein>
<dbReference type="EMBL" id="LT899436">
    <property type="protein sequence ID" value="SNR15200.1"/>
    <property type="molecule type" value="Genomic_DNA"/>
</dbReference>
<proteinExistence type="predicted"/>
<accession>A0A238U9X5</accession>
<dbReference type="Proteomes" id="UP000215214">
    <property type="component" value="Chromosome TJEJU"/>
</dbReference>
<dbReference type="KEGG" id="tje:TJEJU_1469"/>
<evidence type="ECO:0000313" key="1">
    <source>
        <dbReference type="EMBL" id="SNR15200.1"/>
    </source>
</evidence>